<evidence type="ECO:0000256" key="1">
    <source>
        <dbReference type="SAM" id="MobiDB-lite"/>
    </source>
</evidence>
<feature type="region of interest" description="Disordered" evidence="1">
    <location>
        <begin position="54"/>
        <end position="85"/>
    </location>
</feature>
<organism evidence="2">
    <name type="scientific">Solanum chacoense</name>
    <name type="common">Chaco potato</name>
    <dbReference type="NCBI Taxonomy" id="4108"/>
    <lineage>
        <taxon>Eukaryota</taxon>
        <taxon>Viridiplantae</taxon>
        <taxon>Streptophyta</taxon>
        <taxon>Embryophyta</taxon>
        <taxon>Tracheophyta</taxon>
        <taxon>Spermatophyta</taxon>
        <taxon>Magnoliopsida</taxon>
        <taxon>eudicotyledons</taxon>
        <taxon>Gunneridae</taxon>
        <taxon>Pentapetalae</taxon>
        <taxon>asterids</taxon>
        <taxon>lamiids</taxon>
        <taxon>Solanales</taxon>
        <taxon>Solanaceae</taxon>
        <taxon>Solanoideae</taxon>
        <taxon>Solaneae</taxon>
        <taxon>Solanum</taxon>
    </lineage>
</organism>
<feature type="non-terminal residue" evidence="2">
    <location>
        <position position="1"/>
    </location>
</feature>
<dbReference type="EMBL" id="GEDG01019113">
    <property type="protein sequence ID" value="JAP20217.1"/>
    <property type="molecule type" value="Transcribed_RNA"/>
</dbReference>
<accession>A0A0V0HK68</accession>
<protein>
    <submittedName>
        <fullName evidence="2">Putative ovule protein</fullName>
    </submittedName>
</protein>
<name>A0A0V0HK68_SOLCH</name>
<dbReference type="AlphaFoldDB" id="A0A0V0HK68"/>
<evidence type="ECO:0000313" key="2">
    <source>
        <dbReference type="EMBL" id="JAP20217.1"/>
    </source>
</evidence>
<reference evidence="2" key="1">
    <citation type="submission" date="2015-12" db="EMBL/GenBank/DDBJ databases">
        <title>Gene expression during late stages of embryo sac development: a critical building block for successful pollen-pistil interactions.</title>
        <authorList>
            <person name="Liu Y."/>
            <person name="Joly V."/>
            <person name="Sabar M."/>
            <person name="Matton D.P."/>
        </authorList>
    </citation>
    <scope>NUCLEOTIDE SEQUENCE</scope>
</reference>
<sequence>GARKEHIFEDIHSKYHTLTISQALKCLECKFEFTNVRFRHKSCNTKLYMINAVGPSPRRRNHTKKETKEKAQTKMKNVSHMRSHG</sequence>
<proteinExistence type="predicted"/>